<dbReference type="AlphaFoldDB" id="A0AAD9J6Z4"/>
<protein>
    <submittedName>
        <fullName evidence="1">Uncharacterized protein</fullName>
    </submittedName>
</protein>
<evidence type="ECO:0000313" key="1">
    <source>
        <dbReference type="EMBL" id="KAK2147792.1"/>
    </source>
</evidence>
<accession>A0AAD9J6Z4</accession>
<sequence length="83" mass="9333">MRNKELTQLRSYTDVWISPEQNARRSGKSSIPKTGHPLAISSGYISELDPTRVGYVSYAERDKVDLFQDFSSPSGEGNEIRVL</sequence>
<evidence type="ECO:0000313" key="2">
    <source>
        <dbReference type="Proteomes" id="UP001208570"/>
    </source>
</evidence>
<organism evidence="1 2">
    <name type="scientific">Paralvinella palmiformis</name>
    <dbReference type="NCBI Taxonomy" id="53620"/>
    <lineage>
        <taxon>Eukaryota</taxon>
        <taxon>Metazoa</taxon>
        <taxon>Spiralia</taxon>
        <taxon>Lophotrochozoa</taxon>
        <taxon>Annelida</taxon>
        <taxon>Polychaeta</taxon>
        <taxon>Sedentaria</taxon>
        <taxon>Canalipalpata</taxon>
        <taxon>Terebellida</taxon>
        <taxon>Terebelliformia</taxon>
        <taxon>Alvinellidae</taxon>
        <taxon>Paralvinella</taxon>
    </lineage>
</organism>
<keyword evidence="2" id="KW-1185">Reference proteome</keyword>
<dbReference type="EMBL" id="JAODUP010000535">
    <property type="protein sequence ID" value="KAK2147792.1"/>
    <property type="molecule type" value="Genomic_DNA"/>
</dbReference>
<dbReference type="Proteomes" id="UP001208570">
    <property type="component" value="Unassembled WGS sequence"/>
</dbReference>
<comment type="caution">
    <text evidence="1">The sequence shown here is derived from an EMBL/GenBank/DDBJ whole genome shotgun (WGS) entry which is preliminary data.</text>
</comment>
<gene>
    <name evidence="1" type="ORF">LSH36_535g01048</name>
</gene>
<name>A0AAD9J6Z4_9ANNE</name>
<reference evidence="1" key="1">
    <citation type="journal article" date="2023" name="Mol. Biol. Evol.">
        <title>Third-Generation Sequencing Reveals the Adaptive Role of the Epigenome in Three Deep-Sea Polychaetes.</title>
        <authorList>
            <person name="Perez M."/>
            <person name="Aroh O."/>
            <person name="Sun Y."/>
            <person name="Lan Y."/>
            <person name="Juniper S.K."/>
            <person name="Young C.R."/>
            <person name="Angers B."/>
            <person name="Qian P.Y."/>
        </authorList>
    </citation>
    <scope>NUCLEOTIDE SEQUENCE</scope>
    <source>
        <strain evidence="1">P08H-3</strain>
    </source>
</reference>
<proteinExistence type="predicted"/>